<evidence type="ECO:0000256" key="4">
    <source>
        <dbReference type="ARBA" id="ARBA00023136"/>
    </source>
</evidence>
<keyword evidence="2" id="KW-0812">Transmembrane</keyword>
<evidence type="ECO:0000313" key="5">
    <source>
        <dbReference type="EMBL" id="VAX15192.1"/>
    </source>
</evidence>
<dbReference type="InterPro" id="IPR007318">
    <property type="entry name" value="Phopholipid_MeTrfase"/>
</dbReference>
<dbReference type="GO" id="GO:0012505">
    <property type="term" value="C:endomembrane system"/>
    <property type="evidence" value="ECO:0007669"/>
    <property type="project" value="UniProtKB-SubCell"/>
</dbReference>
<proteinExistence type="predicted"/>
<name>A0A3B1BGF8_9ZZZZ</name>
<protein>
    <recommendedName>
        <fullName evidence="6">Isoprenylcysteine carboxylmethyltransferase family protein</fullName>
    </recommendedName>
</protein>
<sequence length="162" mass="18815">MPLGPMFFFSAIFILFFSGLKLDDLLGLPGFPRFPYNFIVSFPLLITGSLFVLWSMRQFVDVDGTPIPFNPARRLVATGPYAYARNPMLTGWFIVLFGVGLLFKSITITFLFTPLFIIFNIWELKSVEEPELVKRLGDEYIEYRGKTPMFFPMLKKGKRRYR</sequence>
<dbReference type="AlphaFoldDB" id="A0A3B1BGF8"/>
<evidence type="ECO:0000256" key="1">
    <source>
        <dbReference type="ARBA" id="ARBA00004127"/>
    </source>
</evidence>
<reference evidence="5" key="1">
    <citation type="submission" date="2018-06" db="EMBL/GenBank/DDBJ databases">
        <authorList>
            <person name="Zhirakovskaya E."/>
        </authorList>
    </citation>
    <scope>NUCLEOTIDE SEQUENCE</scope>
</reference>
<evidence type="ECO:0008006" key="6">
    <source>
        <dbReference type="Google" id="ProtNLM"/>
    </source>
</evidence>
<organism evidence="5">
    <name type="scientific">hydrothermal vent metagenome</name>
    <dbReference type="NCBI Taxonomy" id="652676"/>
    <lineage>
        <taxon>unclassified sequences</taxon>
        <taxon>metagenomes</taxon>
        <taxon>ecological metagenomes</taxon>
    </lineage>
</organism>
<dbReference type="Gene3D" id="1.20.120.1630">
    <property type="match status" value="1"/>
</dbReference>
<keyword evidence="3" id="KW-1133">Transmembrane helix</keyword>
<dbReference type="Pfam" id="PF04191">
    <property type="entry name" value="PEMT"/>
    <property type="match status" value="1"/>
</dbReference>
<evidence type="ECO:0000256" key="2">
    <source>
        <dbReference type="ARBA" id="ARBA00022692"/>
    </source>
</evidence>
<dbReference type="EMBL" id="UOGA01000034">
    <property type="protein sequence ID" value="VAX15192.1"/>
    <property type="molecule type" value="Genomic_DNA"/>
</dbReference>
<gene>
    <name evidence="5" type="ORF">MNBD_NITROSPINAE04-292</name>
</gene>
<accession>A0A3B1BGF8</accession>
<comment type="subcellular location">
    <subcellularLocation>
        <location evidence="1">Endomembrane system</location>
        <topology evidence="1">Multi-pass membrane protein</topology>
    </subcellularLocation>
</comment>
<keyword evidence="4" id="KW-0472">Membrane</keyword>
<evidence type="ECO:0000256" key="3">
    <source>
        <dbReference type="ARBA" id="ARBA00022989"/>
    </source>
</evidence>